<dbReference type="EMBL" id="JAJGNP010000005">
    <property type="protein sequence ID" value="MCC4232650.1"/>
    <property type="molecule type" value="Genomic_DNA"/>
</dbReference>
<accession>A0ABS8H296</accession>
<evidence type="ECO:0000313" key="1">
    <source>
        <dbReference type="EMBL" id="MCC4232650.1"/>
    </source>
</evidence>
<name>A0ABS8H296_9SPHN</name>
<organism evidence="1 2">
    <name type="scientific">Sphingobium soli</name>
    <dbReference type="NCBI Taxonomy" id="1591116"/>
    <lineage>
        <taxon>Bacteria</taxon>
        <taxon>Pseudomonadati</taxon>
        <taxon>Pseudomonadota</taxon>
        <taxon>Alphaproteobacteria</taxon>
        <taxon>Sphingomonadales</taxon>
        <taxon>Sphingomonadaceae</taxon>
        <taxon>Sphingobium</taxon>
    </lineage>
</organism>
<gene>
    <name evidence="1" type="ORF">LL253_08095</name>
</gene>
<sequence>MIVWSSVGAVASVTPTFVDNGGTIRGATNAAGLRVDRLGSHYRAAITIGIGTANGRAALISDLVRAKQEGMRLPYPLMGVDQGAPGAPVMDGANQAGRVINLRGLTPGYVAAKGYWLSIVDAAGQHYLHNVHVGGTVAGDGKVTITLAEHLRVPFANGATVKLATPMIEGEISGNEQSWQLQRGNRVIGIGFTIEEMG</sequence>
<proteinExistence type="predicted"/>
<evidence type="ECO:0000313" key="2">
    <source>
        <dbReference type="Proteomes" id="UP001198830"/>
    </source>
</evidence>
<keyword evidence="2" id="KW-1185">Reference proteome</keyword>
<protein>
    <submittedName>
        <fullName evidence="1">Uncharacterized protein</fullName>
    </submittedName>
</protein>
<reference evidence="1 2" key="1">
    <citation type="submission" date="2021-10" db="EMBL/GenBank/DDBJ databases">
        <title>The diversity and Nitrogen Metabolism of Culturable Nitrate-Utilizing Bacteria Within the Oxygen Minimum Zone of the Changjiang (Yangtze River)Estuary.</title>
        <authorList>
            <person name="Zhang D."/>
            <person name="Zheng J."/>
            <person name="Liu S."/>
            <person name="He W."/>
        </authorList>
    </citation>
    <scope>NUCLEOTIDE SEQUENCE [LARGE SCALE GENOMIC DNA]</scope>
    <source>
        <strain evidence="1 2">FXH275-2</strain>
    </source>
</reference>
<dbReference type="Proteomes" id="UP001198830">
    <property type="component" value="Unassembled WGS sequence"/>
</dbReference>
<comment type="caution">
    <text evidence="1">The sequence shown here is derived from an EMBL/GenBank/DDBJ whole genome shotgun (WGS) entry which is preliminary data.</text>
</comment>
<dbReference type="RefSeq" id="WP_228226851.1">
    <property type="nucleotide sequence ID" value="NZ_JAJGNP010000005.1"/>
</dbReference>